<dbReference type="InterPro" id="IPR004675">
    <property type="entry name" value="AhpD_core"/>
</dbReference>
<dbReference type="InterPro" id="IPR003779">
    <property type="entry name" value="CMD-like"/>
</dbReference>
<organism evidence="2 3">
    <name type="scientific">Olivibacter ginsenosidimutans</name>
    <dbReference type="NCBI Taxonomy" id="1176537"/>
    <lineage>
        <taxon>Bacteria</taxon>
        <taxon>Pseudomonadati</taxon>
        <taxon>Bacteroidota</taxon>
        <taxon>Sphingobacteriia</taxon>
        <taxon>Sphingobacteriales</taxon>
        <taxon>Sphingobacteriaceae</taxon>
        <taxon>Olivibacter</taxon>
    </lineage>
</organism>
<feature type="domain" description="Carboxymuconolactone decarboxylase-like" evidence="1">
    <location>
        <begin position="12"/>
        <end position="93"/>
    </location>
</feature>
<dbReference type="SUPFAM" id="SSF69118">
    <property type="entry name" value="AhpD-like"/>
    <property type="match status" value="1"/>
</dbReference>
<comment type="caution">
    <text evidence="2">The sequence shown here is derived from an EMBL/GenBank/DDBJ whole genome shotgun (WGS) entry which is preliminary data.</text>
</comment>
<dbReference type="Pfam" id="PF02627">
    <property type="entry name" value="CMD"/>
    <property type="match status" value="1"/>
</dbReference>
<dbReference type="NCBIfam" id="TIGR00778">
    <property type="entry name" value="ahpD_dom"/>
    <property type="match status" value="1"/>
</dbReference>
<proteinExistence type="predicted"/>
<evidence type="ECO:0000313" key="3">
    <source>
        <dbReference type="Proteomes" id="UP001501411"/>
    </source>
</evidence>
<dbReference type="PANTHER" id="PTHR34846:SF5">
    <property type="entry name" value="CARBOXYMUCONOLACTONE DECARBOXYLASE-LIKE DOMAIN-CONTAINING PROTEIN"/>
    <property type="match status" value="1"/>
</dbReference>
<evidence type="ECO:0000259" key="1">
    <source>
        <dbReference type="Pfam" id="PF02627"/>
    </source>
</evidence>
<accession>A0ABP9C1N2</accession>
<sequence length="145" mass="16438">MSNRLNLKELIPDSHQILMQLSEYVANTGIDKLQQELIKIRASQINGCAYCLNKHSQEALKYGEDPKRLHVLSAWREAKNWFSKEHQVILALTEEITLIADHGLSDQTYQEAITLFGEEMTAKLIIAVININALNRLGVSLSMHP</sequence>
<dbReference type="RefSeq" id="WP_345233576.1">
    <property type="nucleotide sequence ID" value="NZ_BAABIQ010000042.1"/>
</dbReference>
<reference evidence="3" key="1">
    <citation type="journal article" date="2019" name="Int. J. Syst. Evol. Microbiol.">
        <title>The Global Catalogue of Microorganisms (GCM) 10K type strain sequencing project: providing services to taxonomists for standard genome sequencing and annotation.</title>
        <authorList>
            <consortium name="The Broad Institute Genomics Platform"/>
            <consortium name="The Broad Institute Genome Sequencing Center for Infectious Disease"/>
            <person name="Wu L."/>
            <person name="Ma J."/>
        </authorList>
    </citation>
    <scope>NUCLEOTIDE SEQUENCE [LARGE SCALE GENOMIC DNA]</scope>
    <source>
        <strain evidence="3">JCM 18200</strain>
    </source>
</reference>
<dbReference type="InterPro" id="IPR029032">
    <property type="entry name" value="AhpD-like"/>
</dbReference>
<gene>
    <name evidence="2" type="ORF">GCM10023231_34100</name>
</gene>
<name>A0ABP9C1N2_9SPHI</name>
<keyword evidence="3" id="KW-1185">Reference proteome</keyword>
<dbReference type="Gene3D" id="1.20.1290.10">
    <property type="entry name" value="AhpD-like"/>
    <property type="match status" value="1"/>
</dbReference>
<protein>
    <submittedName>
        <fullName evidence="2">Carboxymuconolactone decarboxylase family protein</fullName>
    </submittedName>
</protein>
<dbReference type="PANTHER" id="PTHR34846">
    <property type="entry name" value="4-CARBOXYMUCONOLACTONE DECARBOXYLASE FAMILY PROTEIN (AFU_ORTHOLOGUE AFUA_6G11590)"/>
    <property type="match status" value="1"/>
</dbReference>
<dbReference type="EMBL" id="BAABIQ010000042">
    <property type="protein sequence ID" value="GAA4802309.1"/>
    <property type="molecule type" value="Genomic_DNA"/>
</dbReference>
<dbReference type="Proteomes" id="UP001501411">
    <property type="component" value="Unassembled WGS sequence"/>
</dbReference>
<evidence type="ECO:0000313" key="2">
    <source>
        <dbReference type="EMBL" id="GAA4802309.1"/>
    </source>
</evidence>